<dbReference type="PANTHER" id="PTHR38788">
    <property type="entry name" value="CLR5 DOMAIN-CONTAINING PROTEIN"/>
    <property type="match status" value="1"/>
</dbReference>
<reference evidence="2 3" key="1">
    <citation type="submission" date="2024-02" db="EMBL/GenBank/DDBJ databases">
        <title>First draft genome assembly of two strains of Seiridium cardinale.</title>
        <authorList>
            <person name="Emiliani G."/>
            <person name="Scali E."/>
        </authorList>
    </citation>
    <scope>NUCLEOTIDE SEQUENCE [LARGE SCALE GENOMIC DNA]</scope>
    <source>
        <strain evidence="2 3">BM-138-000479</strain>
    </source>
</reference>
<protein>
    <submittedName>
        <fullName evidence="2">Clr5 domain-containing protein</fullName>
    </submittedName>
</protein>
<organism evidence="2 3">
    <name type="scientific">Seiridium cardinale</name>
    <dbReference type="NCBI Taxonomy" id="138064"/>
    <lineage>
        <taxon>Eukaryota</taxon>
        <taxon>Fungi</taxon>
        <taxon>Dikarya</taxon>
        <taxon>Ascomycota</taxon>
        <taxon>Pezizomycotina</taxon>
        <taxon>Sordariomycetes</taxon>
        <taxon>Xylariomycetidae</taxon>
        <taxon>Amphisphaeriales</taxon>
        <taxon>Sporocadaceae</taxon>
        <taxon>Seiridium</taxon>
    </lineage>
</organism>
<proteinExistence type="predicted"/>
<comment type="caution">
    <text evidence="2">The sequence shown here is derived from an EMBL/GenBank/DDBJ whole genome shotgun (WGS) entry which is preliminary data.</text>
</comment>
<evidence type="ECO:0000259" key="1">
    <source>
        <dbReference type="Pfam" id="PF14420"/>
    </source>
</evidence>
<sequence length="508" mass="58657">MPEQRFQAVAAPDWERYRTRITKLYALYTLPELMQIMREEHQFVASKMVYKKHLRKWGVQKNLRSQQVAEALGKPLEQQLGELSSLYVGLVDEARIRRYIDRVSEERRTQLITAVHGDLSTQHIAQSLHSIKLKPASIERYFFHVQEYVTGMFGSGAWSRNWMFNPSLYGKNFESFDLALTAKTAADQGHTSKAFRIIGFIFEQLEFCMKQQQEADILVYFHSSAVVFYSLCPELARKWSKFIWELSRIYYNTQGHPSYITGWIESMPQMSCENWSHFSIQVVNLYCKALSENIALDSALHSHIIRARVMILSRLRSAKVATVSQEDLLSVGRLTLDDFGREDLTNLFTKFTLAGIRFDEGHLDEVHQLVTEILQSENIDVYLEVKAFCYRLLLLVANRRGHLEEEMLAAQQSLSFCTSHFSLGNELTVDALHDMENLLRSRGQEKEAEAYRHVIGDILDQIGDCLDQVAVGTNHTPGTIDAHNLDRRTRLLASSTLESWRCRELECR</sequence>
<accession>A0ABR2XF66</accession>
<dbReference type="Pfam" id="PF14420">
    <property type="entry name" value="Clr5"/>
    <property type="match status" value="1"/>
</dbReference>
<dbReference type="PANTHER" id="PTHR38788:SF3">
    <property type="entry name" value="CLR5 DOMAIN-CONTAINING PROTEIN"/>
    <property type="match status" value="1"/>
</dbReference>
<keyword evidence="3" id="KW-1185">Reference proteome</keyword>
<dbReference type="EMBL" id="JARVKM010000063">
    <property type="protein sequence ID" value="KAK9772325.1"/>
    <property type="molecule type" value="Genomic_DNA"/>
</dbReference>
<feature type="domain" description="Clr5" evidence="1">
    <location>
        <begin position="12"/>
        <end position="61"/>
    </location>
</feature>
<name>A0ABR2XF66_9PEZI</name>
<evidence type="ECO:0000313" key="2">
    <source>
        <dbReference type="EMBL" id="KAK9772325.1"/>
    </source>
</evidence>
<dbReference type="InterPro" id="IPR025676">
    <property type="entry name" value="Clr5_dom"/>
</dbReference>
<dbReference type="Proteomes" id="UP001465668">
    <property type="component" value="Unassembled WGS sequence"/>
</dbReference>
<evidence type="ECO:0000313" key="3">
    <source>
        <dbReference type="Proteomes" id="UP001465668"/>
    </source>
</evidence>
<gene>
    <name evidence="2" type="ORF">SCAR479_11025</name>
</gene>